<feature type="transmembrane region" description="Helical" evidence="1">
    <location>
        <begin position="76"/>
        <end position="95"/>
    </location>
</feature>
<evidence type="ECO:0000313" key="2">
    <source>
        <dbReference type="EMBL" id="ELZ41862.1"/>
    </source>
</evidence>
<dbReference type="PATRIC" id="fig|1227485.3.peg.78"/>
<dbReference type="Proteomes" id="UP000011523">
    <property type="component" value="Unassembled WGS sequence"/>
</dbReference>
<sequence>MLTAALGLVALGVLVYVVGVEETQEAVARAGSGARRAGSGLKRGATSSAAAGAAGAGIGLQFGNDLLNLVLAEPGFSLAAVTGIFGALGTGGFLGDITGLQFLLLGVVVFFAAWAVFGGDD</sequence>
<dbReference type="AlphaFoldDB" id="M0E4L3"/>
<name>M0E4L3_9EURY</name>
<protein>
    <submittedName>
        <fullName evidence="2">Uncharacterized protein</fullName>
    </submittedName>
</protein>
<dbReference type="OrthoDB" id="385883at2157"/>
<accession>M0E4L3</accession>
<keyword evidence="1" id="KW-0472">Membrane</keyword>
<keyword evidence="3" id="KW-1185">Reference proteome</keyword>
<evidence type="ECO:0000256" key="1">
    <source>
        <dbReference type="SAM" id="Phobius"/>
    </source>
</evidence>
<feature type="transmembrane region" description="Helical" evidence="1">
    <location>
        <begin position="102"/>
        <end position="119"/>
    </location>
</feature>
<keyword evidence="1" id="KW-1133">Transmembrane helix</keyword>
<reference evidence="2 3" key="1">
    <citation type="journal article" date="2014" name="PLoS Genet.">
        <title>Phylogenetically driven sequencing of extremely halophilic archaea reveals strategies for static and dynamic osmo-response.</title>
        <authorList>
            <person name="Becker E.A."/>
            <person name="Seitzer P.M."/>
            <person name="Tritt A."/>
            <person name="Larsen D."/>
            <person name="Krusor M."/>
            <person name="Yao A.I."/>
            <person name="Wu D."/>
            <person name="Madern D."/>
            <person name="Eisen J.A."/>
            <person name="Darling A.E."/>
            <person name="Facciotti M.T."/>
        </authorList>
    </citation>
    <scope>NUCLEOTIDE SEQUENCE [LARGE SCALE GENOMIC DNA]</scope>
    <source>
        <strain evidence="2 3">DSM 14210</strain>
    </source>
</reference>
<dbReference type="EMBL" id="AOJD01000003">
    <property type="protein sequence ID" value="ELZ41862.1"/>
    <property type="molecule type" value="Genomic_DNA"/>
</dbReference>
<proteinExistence type="predicted"/>
<dbReference type="RefSeq" id="WP_006627796.1">
    <property type="nucleotide sequence ID" value="NZ_AOJD01000003.1"/>
</dbReference>
<organism evidence="2 3">
    <name type="scientific">Halorubrum tebenquichense DSM 14210</name>
    <dbReference type="NCBI Taxonomy" id="1227485"/>
    <lineage>
        <taxon>Archaea</taxon>
        <taxon>Methanobacteriati</taxon>
        <taxon>Methanobacteriota</taxon>
        <taxon>Stenosarchaea group</taxon>
        <taxon>Halobacteria</taxon>
        <taxon>Halobacteriales</taxon>
        <taxon>Haloferacaceae</taxon>
        <taxon>Halorubrum</taxon>
    </lineage>
</organism>
<keyword evidence="1" id="KW-0812">Transmembrane</keyword>
<evidence type="ECO:0000313" key="3">
    <source>
        <dbReference type="Proteomes" id="UP000011523"/>
    </source>
</evidence>
<comment type="caution">
    <text evidence="2">The sequence shown here is derived from an EMBL/GenBank/DDBJ whole genome shotgun (WGS) entry which is preliminary data.</text>
</comment>
<gene>
    <name evidence="2" type="ORF">C472_00424</name>
</gene>